<organism evidence="11 12">
    <name type="scientific">Asterophora parasitica</name>
    <dbReference type="NCBI Taxonomy" id="117018"/>
    <lineage>
        <taxon>Eukaryota</taxon>
        <taxon>Fungi</taxon>
        <taxon>Dikarya</taxon>
        <taxon>Basidiomycota</taxon>
        <taxon>Agaricomycotina</taxon>
        <taxon>Agaricomycetes</taxon>
        <taxon>Agaricomycetidae</taxon>
        <taxon>Agaricales</taxon>
        <taxon>Tricholomatineae</taxon>
        <taxon>Lyophyllaceae</taxon>
        <taxon>Asterophora</taxon>
    </lineage>
</organism>
<protein>
    <recommendedName>
        <fullName evidence="13">Mitochondrial carrier</fullName>
    </recommendedName>
</protein>
<reference evidence="11" key="1">
    <citation type="submission" date="2020-07" db="EMBL/GenBank/DDBJ databases">
        <authorList>
            <person name="Nieuwenhuis M."/>
            <person name="Van De Peppel L.J.J."/>
        </authorList>
    </citation>
    <scope>NUCLEOTIDE SEQUENCE</scope>
    <source>
        <strain evidence="11">AP01</strain>
        <tissue evidence="11">Mycelium</tissue>
    </source>
</reference>
<dbReference type="SUPFAM" id="SSF103506">
    <property type="entry name" value="Mitochondrial carrier"/>
    <property type="match status" value="1"/>
</dbReference>
<keyword evidence="5" id="KW-0677">Repeat</keyword>
<name>A0A9P7GD88_9AGAR</name>
<feature type="transmembrane region" description="Helical" evidence="10">
    <location>
        <begin position="194"/>
        <end position="217"/>
    </location>
</feature>
<reference evidence="11" key="2">
    <citation type="submission" date="2021-10" db="EMBL/GenBank/DDBJ databases">
        <title>Phylogenomics reveals ancestral predisposition of the termite-cultivated fungus Termitomyces towards a domesticated lifestyle.</title>
        <authorList>
            <person name="Auxier B."/>
            <person name="Grum-Grzhimaylo A."/>
            <person name="Cardenas M.E."/>
            <person name="Lodge J.D."/>
            <person name="Laessoe T."/>
            <person name="Pedersen O."/>
            <person name="Smith M.E."/>
            <person name="Kuyper T.W."/>
            <person name="Franco-Molano E.A."/>
            <person name="Baroni T.J."/>
            <person name="Aanen D.K."/>
        </authorList>
    </citation>
    <scope>NUCLEOTIDE SEQUENCE</scope>
    <source>
        <strain evidence="11">AP01</strain>
        <tissue evidence="11">Mycelium</tissue>
    </source>
</reference>
<evidence type="ECO:0000313" key="11">
    <source>
        <dbReference type="EMBL" id="KAG5645190.1"/>
    </source>
</evidence>
<dbReference type="PANTHER" id="PTHR45683">
    <property type="entry name" value="MITOCHONDRIAL NICOTINAMIDE ADENINE DINUCLEOTIDE TRANSPORTER 1-RELATED-RELATED"/>
    <property type="match status" value="1"/>
</dbReference>
<dbReference type="OrthoDB" id="21292at2759"/>
<comment type="caution">
    <text evidence="11">The sequence shown here is derived from an EMBL/GenBank/DDBJ whole genome shotgun (WGS) entry which is preliminary data.</text>
</comment>
<evidence type="ECO:0000256" key="4">
    <source>
        <dbReference type="ARBA" id="ARBA00022692"/>
    </source>
</evidence>
<dbReference type="PROSITE" id="PS50920">
    <property type="entry name" value="SOLCAR"/>
    <property type="match status" value="1"/>
</dbReference>
<proteinExistence type="inferred from homology"/>
<dbReference type="AlphaFoldDB" id="A0A9P7GD88"/>
<dbReference type="InterPro" id="IPR018108">
    <property type="entry name" value="MCP_transmembrane"/>
</dbReference>
<dbReference type="GO" id="GO:0016020">
    <property type="term" value="C:membrane"/>
    <property type="evidence" value="ECO:0007669"/>
    <property type="project" value="UniProtKB-SubCell"/>
</dbReference>
<dbReference type="InterPro" id="IPR044712">
    <property type="entry name" value="SLC25A32-like"/>
</dbReference>
<dbReference type="GO" id="GO:0055085">
    <property type="term" value="P:transmembrane transport"/>
    <property type="evidence" value="ECO:0007669"/>
    <property type="project" value="InterPro"/>
</dbReference>
<evidence type="ECO:0000256" key="7">
    <source>
        <dbReference type="ARBA" id="ARBA00023136"/>
    </source>
</evidence>
<dbReference type="Gene3D" id="1.50.40.10">
    <property type="entry name" value="Mitochondrial carrier domain"/>
    <property type="match status" value="1"/>
</dbReference>
<evidence type="ECO:0000256" key="2">
    <source>
        <dbReference type="ARBA" id="ARBA00006375"/>
    </source>
</evidence>
<evidence type="ECO:0000256" key="1">
    <source>
        <dbReference type="ARBA" id="ARBA00004141"/>
    </source>
</evidence>
<evidence type="ECO:0000256" key="8">
    <source>
        <dbReference type="PROSITE-ProRule" id="PRU00282"/>
    </source>
</evidence>
<sequence length="338" mass="37666">MSELSWTYLFFSLACIPFTGYLVRFRLAYHPKNIPAATGTDEGATSVTVAQRKPSFFNVSTSVFKNEGPLMLIYPSPPPLETRIGTLIFGNIIYSFGLVWVYRAITSPTPLPLLRTTGIAALHTIFTPHEIGRLYSLVYPGVLPALFLTTFLDKAILTPIWEMLQRGIEDLNSTIFDVPLEKLHLEWKDVVVHWRYAAVVGVVLAKVVLLTPIEVVCTRMAAQRRWGPAGKPKPVEPASNVEVVEVPSPVTDSKSPVEKGDVDVELELEEGLPAPVSATVAPAEVARSEFVLRYRPDDKEPYKGVLDCARKIVREEGWGVLYRGWWVTLWRVSGLGFT</sequence>
<feature type="transmembrane region" description="Helical" evidence="10">
    <location>
        <begin position="84"/>
        <end position="105"/>
    </location>
</feature>
<evidence type="ECO:0000256" key="5">
    <source>
        <dbReference type="ARBA" id="ARBA00022737"/>
    </source>
</evidence>
<keyword evidence="7 8" id="KW-0472">Membrane</keyword>
<keyword evidence="3 9" id="KW-0813">Transport</keyword>
<evidence type="ECO:0000256" key="3">
    <source>
        <dbReference type="ARBA" id="ARBA00022448"/>
    </source>
</evidence>
<feature type="repeat" description="Solcar" evidence="8">
    <location>
        <begin position="265"/>
        <end position="338"/>
    </location>
</feature>
<dbReference type="Proteomes" id="UP000775547">
    <property type="component" value="Unassembled WGS sequence"/>
</dbReference>
<dbReference type="Pfam" id="PF00153">
    <property type="entry name" value="Mito_carr"/>
    <property type="match status" value="1"/>
</dbReference>
<evidence type="ECO:0000256" key="9">
    <source>
        <dbReference type="RuleBase" id="RU000488"/>
    </source>
</evidence>
<gene>
    <name evidence="11" type="ORF">DXG03_006708</name>
</gene>
<comment type="subcellular location">
    <subcellularLocation>
        <location evidence="1">Membrane</location>
        <topology evidence="1">Multi-pass membrane protein</topology>
    </subcellularLocation>
</comment>
<keyword evidence="6 10" id="KW-1133">Transmembrane helix</keyword>
<feature type="transmembrane region" description="Helical" evidence="10">
    <location>
        <begin position="6"/>
        <end position="23"/>
    </location>
</feature>
<comment type="similarity">
    <text evidence="2 9">Belongs to the mitochondrial carrier (TC 2.A.29) family.</text>
</comment>
<evidence type="ECO:0000313" key="12">
    <source>
        <dbReference type="Proteomes" id="UP000775547"/>
    </source>
</evidence>
<dbReference type="EMBL" id="JABCKV010000046">
    <property type="protein sequence ID" value="KAG5645190.1"/>
    <property type="molecule type" value="Genomic_DNA"/>
</dbReference>
<dbReference type="GO" id="GO:0006862">
    <property type="term" value="P:nucleotide transport"/>
    <property type="evidence" value="ECO:0007669"/>
    <property type="project" value="InterPro"/>
</dbReference>
<dbReference type="InterPro" id="IPR023395">
    <property type="entry name" value="MCP_dom_sf"/>
</dbReference>
<keyword evidence="4 8" id="KW-0812">Transmembrane</keyword>
<accession>A0A9P7GD88</accession>
<keyword evidence="12" id="KW-1185">Reference proteome</keyword>
<evidence type="ECO:0008006" key="13">
    <source>
        <dbReference type="Google" id="ProtNLM"/>
    </source>
</evidence>
<evidence type="ECO:0000256" key="6">
    <source>
        <dbReference type="ARBA" id="ARBA00022989"/>
    </source>
</evidence>
<evidence type="ECO:0000256" key="10">
    <source>
        <dbReference type="SAM" id="Phobius"/>
    </source>
</evidence>